<dbReference type="EMBL" id="CAJPDS010000055">
    <property type="protein sequence ID" value="CAF9930432.1"/>
    <property type="molecule type" value="Genomic_DNA"/>
</dbReference>
<organism evidence="7 8">
    <name type="scientific">Heterodermia speciosa</name>
    <dbReference type="NCBI Taxonomy" id="116794"/>
    <lineage>
        <taxon>Eukaryota</taxon>
        <taxon>Fungi</taxon>
        <taxon>Dikarya</taxon>
        <taxon>Ascomycota</taxon>
        <taxon>Pezizomycotina</taxon>
        <taxon>Lecanoromycetes</taxon>
        <taxon>OSLEUM clade</taxon>
        <taxon>Lecanoromycetidae</taxon>
        <taxon>Caliciales</taxon>
        <taxon>Physciaceae</taxon>
        <taxon>Heterodermia</taxon>
    </lineage>
</organism>
<evidence type="ECO:0008006" key="9">
    <source>
        <dbReference type="Google" id="ProtNLM"/>
    </source>
</evidence>
<dbReference type="GO" id="GO:0005634">
    <property type="term" value="C:nucleus"/>
    <property type="evidence" value="ECO:0007669"/>
    <property type="project" value="UniProtKB-SubCell"/>
</dbReference>
<dbReference type="AlphaFoldDB" id="A0A8H3FSR3"/>
<evidence type="ECO:0000256" key="6">
    <source>
        <dbReference type="SAM" id="MobiDB-lite"/>
    </source>
</evidence>
<evidence type="ECO:0000256" key="4">
    <source>
        <dbReference type="ARBA" id="ARBA00023043"/>
    </source>
</evidence>
<dbReference type="Proteomes" id="UP000664521">
    <property type="component" value="Unassembled WGS sequence"/>
</dbReference>
<evidence type="ECO:0000256" key="1">
    <source>
        <dbReference type="ARBA" id="ARBA00004123"/>
    </source>
</evidence>
<keyword evidence="4" id="KW-0040">ANK repeat</keyword>
<comment type="subcellular location">
    <subcellularLocation>
        <location evidence="1">Nucleus</location>
    </subcellularLocation>
</comment>
<name>A0A8H3FSR3_9LECA</name>
<dbReference type="GO" id="GO:0043124">
    <property type="term" value="P:negative regulation of canonical NF-kappaB signal transduction"/>
    <property type="evidence" value="ECO:0007669"/>
    <property type="project" value="InterPro"/>
</dbReference>
<comment type="caution">
    <text evidence="7">The sequence shown here is derived from an EMBL/GenBank/DDBJ whole genome shotgun (WGS) entry which is preliminary data.</text>
</comment>
<gene>
    <name evidence="7" type="ORF">HETSPECPRED_007631</name>
</gene>
<feature type="region of interest" description="Disordered" evidence="6">
    <location>
        <begin position="67"/>
        <end position="88"/>
    </location>
</feature>
<dbReference type="PANTHER" id="PTHR15263:SF1">
    <property type="entry name" value="NF-KAPPA-B INHIBITOR-LIKE PROTEIN 1"/>
    <property type="match status" value="1"/>
</dbReference>
<sequence length="228" mass="26902">MADDEGAAFWEGVYGQPIHTYPRPRSKHKSDTIDDDPTDTENLNSMTDEEYVTYVRAKMWEKTHQHVLEEQRRREEAKSRRRQLDEEGRRLEKGVEEALRRGEERRRKARWKTRWSEYLEGWKCFTEQAGGDAGTNPVEAIRKRIPWPVLSGMRRDVNQAEVERFFKHAPESSGAEYDANLLKLERVRWHPDKVQQKAGPSTVDEETMRTITAVFQIIDQLWSNTRSQ</sequence>
<evidence type="ECO:0000313" key="7">
    <source>
        <dbReference type="EMBL" id="CAF9930432.1"/>
    </source>
</evidence>
<keyword evidence="5" id="KW-0539">Nucleus</keyword>
<evidence type="ECO:0000256" key="5">
    <source>
        <dbReference type="ARBA" id="ARBA00023242"/>
    </source>
</evidence>
<evidence type="ECO:0000313" key="8">
    <source>
        <dbReference type="Proteomes" id="UP000664521"/>
    </source>
</evidence>
<keyword evidence="2" id="KW-0597">Phosphoprotein</keyword>
<keyword evidence="8" id="KW-1185">Reference proteome</keyword>
<dbReference type="InterPro" id="IPR038753">
    <property type="entry name" value="NFKBIL1"/>
</dbReference>
<dbReference type="OrthoDB" id="412109at2759"/>
<protein>
    <recommendedName>
        <fullName evidence="9">J domain-containing protein</fullName>
    </recommendedName>
</protein>
<evidence type="ECO:0000256" key="2">
    <source>
        <dbReference type="ARBA" id="ARBA00022553"/>
    </source>
</evidence>
<accession>A0A8H3FSR3</accession>
<feature type="region of interest" description="Disordered" evidence="6">
    <location>
        <begin position="1"/>
        <end position="44"/>
    </location>
</feature>
<evidence type="ECO:0000256" key="3">
    <source>
        <dbReference type="ARBA" id="ARBA00022737"/>
    </source>
</evidence>
<reference evidence="7" key="1">
    <citation type="submission" date="2021-03" db="EMBL/GenBank/DDBJ databases">
        <authorList>
            <person name="Tagirdzhanova G."/>
        </authorList>
    </citation>
    <scope>NUCLEOTIDE SEQUENCE</scope>
</reference>
<dbReference type="PANTHER" id="PTHR15263">
    <property type="entry name" value="I-KAPPA-B-LIKE PROTEIN IKBL"/>
    <property type="match status" value="1"/>
</dbReference>
<keyword evidence="3" id="KW-0677">Repeat</keyword>
<proteinExistence type="predicted"/>